<dbReference type="PANTHER" id="PTHR35089:SF1">
    <property type="entry name" value="CHAPERONE PROTEIN SKP"/>
    <property type="match status" value="1"/>
</dbReference>
<keyword evidence="7" id="KW-1185">Reference proteome</keyword>
<feature type="region of interest" description="Disordered" evidence="4">
    <location>
        <begin position="194"/>
        <end position="223"/>
    </location>
</feature>
<feature type="coiled-coil region" evidence="3">
    <location>
        <begin position="65"/>
        <end position="120"/>
    </location>
</feature>
<dbReference type="Gene3D" id="3.30.910.20">
    <property type="entry name" value="Skp domain"/>
    <property type="match status" value="1"/>
</dbReference>
<dbReference type="RefSeq" id="WP_379510174.1">
    <property type="nucleotide sequence ID" value="NZ_JBHRTQ010000009.1"/>
</dbReference>
<evidence type="ECO:0000256" key="1">
    <source>
        <dbReference type="ARBA" id="ARBA00009091"/>
    </source>
</evidence>
<accession>A0ABV7IX58</accession>
<evidence type="ECO:0000256" key="5">
    <source>
        <dbReference type="SAM" id="SignalP"/>
    </source>
</evidence>
<feature type="compositionally biased region" description="Low complexity" evidence="4">
    <location>
        <begin position="204"/>
        <end position="223"/>
    </location>
</feature>
<evidence type="ECO:0000313" key="7">
    <source>
        <dbReference type="Proteomes" id="UP001595604"/>
    </source>
</evidence>
<protein>
    <submittedName>
        <fullName evidence="6">OmpH family outer membrane protein</fullName>
    </submittedName>
</protein>
<dbReference type="EMBL" id="JBHRTQ010000009">
    <property type="protein sequence ID" value="MFC3174792.1"/>
    <property type="molecule type" value="Genomic_DNA"/>
</dbReference>
<dbReference type="SUPFAM" id="SSF111384">
    <property type="entry name" value="OmpH-like"/>
    <property type="match status" value="1"/>
</dbReference>
<sequence length="223" mass="23491">MTKLLTSAALGAALALGAATPVLAAPAAAAAGPEIAYANPDGVIQASNAFRVANQQRQTTYKAQYDAFEKRRGELEAQMQGLQQAFEKARTAPGANQAALQQQAQQIQALQQSAQAELQQITQPIVYSQAYVQEQLAEKMPAAVNAAMTKRGVKLLLSQESVILESPSYNLNPAIVAELNALIPNAQIVPPAGWEPRQVREARAQQQGAAPAAPSTAAQPSGR</sequence>
<comment type="caution">
    <text evidence="6">The sequence shown here is derived from an EMBL/GenBank/DDBJ whole genome shotgun (WGS) entry which is preliminary data.</text>
</comment>
<dbReference type="SMART" id="SM00935">
    <property type="entry name" value="OmpH"/>
    <property type="match status" value="1"/>
</dbReference>
<name>A0ABV7IX58_9SPHN</name>
<evidence type="ECO:0000256" key="3">
    <source>
        <dbReference type="SAM" id="Coils"/>
    </source>
</evidence>
<reference evidence="7" key="1">
    <citation type="journal article" date="2019" name="Int. J. Syst. Evol. Microbiol.">
        <title>The Global Catalogue of Microorganisms (GCM) 10K type strain sequencing project: providing services to taxonomists for standard genome sequencing and annotation.</title>
        <authorList>
            <consortium name="The Broad Institute Genomics Platform"/>
            <consortium name="The Broad Institute Genome Sequencing Center for Infectious Disease"/>
            <person name="Wu L."/>
            <person name="Ma J."/>
        </authorList>
    </citation>
    <scope>NUCLEOTIDE SEQUENCE [LARGE SCALE GENOMIC DNA]</scope>
    <source>
        <strain evidence="7">KCTC 42984</strain>
    </source>
</reference>
<comment type="similarity">
    <text evidence="1">Belongs to the Skp family.</text>
</comment>
<dbReference type="InterPro" id="IPR024930">
    <property type="entry name" value="Skp_dom_sf"/>
</dbReference>
<keyword evidence="2 5" id="KW-0732">Signal</keyword>
<evidence type="ECO:0000256" key="2">
    <source>
        <dbReference type="ARBA" id="ARBA00022729"/>
    </source>
</evidence>
<evidence type="ECO:0000313" key="6">
    <source>
        <dbReference type="EMBL" id="MFC3174792.1"/>
    </source>
</evidence>
<proteinExistence type="inferred from homology"/>
<feature type="signal peptide" evidence="5">
    <location>
        <begin position="1"/>
        <end position="24"/>
    </location>
</feature>
<dbReference type="Pfam" id="PF03938">
    <property type="entry name" value="OmpH"/>
    <property type="match status" value="1"/>
</dbReference>
<evidence type="ECO:0000256" key="4">
    <source>
        <dbReference type="SAM" id="MobiDB-lite"/>
    </source>
</evidence>
<organism evidence="6 7">
    <name type="scientific">Novosphingobium bradum</name>
    <dbReference type="NCBI Taxonomy" id="1737444"/>
    <lineage>
        <taxon>Bacteria</taxon>
        <taxon>Pseudomonadati</taxon>
        <taxon>Pseudomonadota</taxon>
        <taxon>Alphaproteobacteria</taxon>
        <taxon>Sphingomonadales</taxon>
        <taxon>Sphingomonadaceae</taxon>
        <taxon>Novosphingobium</taxon>
    </lineage>
</organism>
<dbReference type="PANTHER" id="PTHR35089">
    <property type="entry name" value="CHAPERONE PROTEIN SKP"/>
    <property type="match status" value="1"/>
</dbReference>
<feature type="chain" id="PRO_5047066941" evidence="5">
    <location>
        <begin position="25"/>
        <end position="223"/>
    </location>
</feature>
<dbReference type="Proteomes" id="UP001595604">
    <property type="component" value="Unassembled WGS sequence"/>
</dbReference>
<dbReference type="InterPro" id="IPR005632">
    <property type="entry name" value="Chaperone_Skp"/>
</dbReference>
<gene>
    <name evidence="6" type="ORF">ACFOD9_11065</name>
</gene>
<keyword evidence="3" id="KW-0175">Coiled coil</keyword>